<evidence type="ECO:0000256" key="7">
    <source>
        <dbReference type="SAM" id="MobiDB-lite"/>
    </source>
</evidence>
<evidence type="ECO:0000256" key="1">
    <source>
        <dbReference type="ARBA" id="ARBA00004141"/>
    </source>
</evidence>
<name>A0A4R3S744_9HYPH</name>
<dbReference type="GO" id="GO:0016759">
    <property type="term" value="F:cellulose synthase activity"/>
    <property type="evidence" value="ECO:0007669"/>
    <property type="project" value="InterPro"/>
</dbReference>
<organism evidence="9 10">
    <name type="scientific">Rhizobium azibense</name>
    <dbReference type="NCBI Taxonomy" id="1136135"/>
    <lineage>
        <taxon>Bacteria</taxon>
        <taxon>Pseudomonadati</taxon>
        <taxon>Pseudomonadota</taxon>
        <taxon>Alphaproteobacteria</taxon>
        <taxon>Hyphomicrobiales</taxon>
        <taxon>Rhizobiaceae</taxon>
        <taxon>Rhizobium/Agrobacterium group</taxon>
        <taxon>Rhizobium</taxon>
    </lineage>
</organism>
<dbReference type="PRINTS" id="PR01439">
    <property type="entry name" value="CELLSNTHASEA"/>
</dbReference>
<feature type="region of interest" description="Disordered" evidence="7">
    <location>
        <begin position="676"/>
        <end position="699"/>
    </location>
</feature>
<accession>A0A4R3S744</accession>
<sequence>MSPEVVTLSDAILFSLLALALIMGCAWLLDSRRGKDRVIFGMILIVMLLNYLYFRITKTLPDFEWSAYAVWPRAYLSFEIVVIFYTALSIVFFFRRTDHGAAADASELTIAGAASPPAVDVFICTYNEDLSILERTILAAKAIDYQSFTVWVLDDGRRDWLEDYCTEVGVRYLRRNDNVGAKGGNLNNAIQQSAKETNAPFILILDADFAPQRPILKRTVGQFADPQIGVIQTPQFYYNADPVQHNLLASKAWVDDQRIFFDVMQPSKDGWGAAFCVGTSCIVRRDALGLIGGMPQETVTEDIHLTYRLLQKGLKTRWLNERLSVGLSAESLSGYITQRCRWCLGTIQVALLRDGPFLGRGYTFLQRLHYFHGLLFWFCRPFILLLMAAPILYYFLGLPAIQMEPEAFFLYALPMVGGMWAFHAWVSGRRSMPLFTEVSQMVSAVPITIALIHALIHPFGRPFKVTAKGEDRARVDVLYPIAGTFLLVIILTFMGMLNGPLMGTYNDLDGFSVAWGMVVMVYAFVSLLVCIELPREPLDSIRFPLARQANLVRDGNLVPCTINTISISKAEITLHDNRTARQISAGDILIFSPFADFDVAARVSDVDIARLALSMAIIAVRDRRYDWKIRQTAEDVRRKMIQRLFSEMPQAMPARAYPLAALRGLWRRTFNPPSKLSGSIEKHEVSVRSRQAPRRWQRRRDLAPSMPLLQVRAASAGPPLAERTERL</sequence>
<reference evidence="9 10" key="1">
    <citation type="submission" date="2019-03" db="EMBL/GenBank/DDBJ databases">
        <title>Genomic Encyclopedia of Type Strains, Phase IV (KMG-V): Genome sequencing to study the core and pangenomes of soil and plant-associated prokaryotes.</title>
        <authorList>
            <person name="Whitman W."/>
        </authorList>
    </citation>
    <scope>NUCLEOTIDE SEQUENCE [LARGE SCALE GENOMIC DNA]</scope>
    <source>
        <strain evidence="9 10">IE4868</strain>
    </source>
</reference>
<dbReference type="GO" id="GO:0005886">
    <property type="term" value="C:plasma membrane"/>
    <property type="evidence" value="ECO:0007669"/>
    <property type="project" value="TreeGrafter"/>
</dbReference>
<dbReference type="RefSeq" id="WP_132550499.1">
    <property type="nucleotide sequence ID" value="NZ_SMBK01000002.1"/>
</dbReference>
<dbReference type="AlphaFoldDB" id="A0A4R3S744"/>
<keyword evidence="3" id="KW-0808">Transferase</keyword>
<dbReference type="GO" id="GO:0035438">
    <property type="term" value="F:cyclic-di-GMP binding"/>
    <property type="evidence" value="ECO:0007669"/>
    <property type="project" value="InterPro"/>
</dbReference>
<keyword evidence="6 8" id="KW-0472">Membrane</keyword>
<feature type="transmembrane region" description="Helical" evidence="8">
    <location>
        <begin position="74"/>
        <end position="94"/>
    </location>
</feature>
<feature type="transmembrane region" description="Helical" evidence="8">
    <location>
        <begin position="477"/>
        <end position="498"/>
    </location>
</feature>
<evidence type="ECO:0000256" key="3">
    <source>
        <dbReference type="ARBA" id="ARBA00022679"/>
    </source>
</evidence>
<feature type="transmembrane region" description="Helical" evidence="8">
    <location>
        <begin position="408"/>
        <end position="426"/>
    </location>
</feature>
<dbReference type="InterPro" id="IPR003919">
    <property type="entry name" value="Cell_synth_A"/>
</dbReference>
<dbReference type="GO" id="GO:0006011">
    <property type="term" value="P:UDP-alpha-D-glucose metabolic process"/>
    <property type="evidence" value="ECO:0007669"/>
    <property type="project" value="InterPro"/>
</dbReference>
<evidence type="ECO:0000256" key="2">
    <source>
        <dbReference type="ARBA" id="ARBA00022676"/>
    </source>
</evidence>
<dbReference type="Proteomes" id="UP000295507">
    <property type="component" value="Unassembled WGS sequence"/>
</dbReference>
<dbReference type="InterPro" id="IPR050321">
    <property type="entry name" value="Glycosyltr_2/OpgH_subfam"/>
</dbReference>
<feature type="transmembrane region" description="Helical" evidence="8">
    <location>
        <begin position="510"/>
        <end position="529"/>
    </location>
</feature>
<dbReference type="CDD" id="cd06421">
    <property type="entry name" value="CESA_CelA_like"/>
    <property type="match status" value="1"/>
</dbReference>
<evidence type="ECO:0000313" key="10">
    <source>
        <dbReference type="Proteomes" id="UP000295507"/>
    </source>
</evidence>
<keyword evidence="4 8" id="KW-0812">Transmembrane</keyword>
<proteinExistence type="predicted"/>
<feature type="transmembrane region" description="Helical" evidence="8">
    <location>
        <begin position="374"/>
        <end position="396"/>
    </location>
</feature>
<feature type="transmembrane region" description="Helical" evidence="8">
    <location>
        <begin position="38"/>
        <end position="54"/>
    </location>
</feature>
<evidence type="ECO:0000256" key="8">
    <source>
        <dbReference type="SAM" id="Phobius"/>
    </source>
</evidence>
<keyword evidence="2" id="KW-0328">Glycosyltransferase</keyword>
<evidence type="ECO:0000256" key="6">
    <source>
        <dbReference type="ARBA" id="ARBA00023136"/>
    </source>
</evidence>
<gene>
    <name evidence="9" type="ORF">EV129_102397</name>
</gene>
<evidence type="ECO:0000313" key="9">
    <source>
        <dbReference type="EMBL" id="TCU40256.1"/>
    </source>
</evidence>
<protein>
    <submittedName>
        <fullName evidence="9">Cellulose synthase (UDP-forming)</fullName>
    </submittedName>
</protein>
<dbReference type="Pfam" id="PF13641">
    <property type="entry name" value="Glyco_tranf_2_3"/>
    <property type="match status" value="1"/>
</dbReference>
<comment type="subcellular location">
    <subcellularLocation>
        <location evidence="1">Membrane</location>
        <topology evidence="1">Multi-pass membrane protein</topology>
    </subcellularLocation>
</comment>
<keyword evidence="5 8" id="KW-1133">Transmembrane helix</keyword>
<comment type="caution">
    <text evidence="9">The sequence shown here is derived from an EMBL/GenBank/DDBJ whole genome shotgun (WGS) entry which is preliminary data.</text>
</comment>
<feature type="transmembrane region" description="Helical" evidence="8">
    <location>
        <begin position="12"/>
        <end position="29"/>
    </location>
</feature>
<dbReference type="Gene3D" id="3.90.550.10">
    <property type="entry name" value="Spore Coat Polysaccharide Biosynthesis Protein SpsA, Chain A"/>
    <property type="match status" value="1"/>
</dbReference>
<dbReference type="PANTHER" id="PTHR43867">
    <property type="entry name" value="CELLULOSE SYNTHASE CATALYTIC SUBUNIT A [UDP-FORMING]"/>
    <property type="match status" value="1"/>
</dbReference>
<dbReference type="PANTHER" id="PTHR43867:SF2">
    <property type="entry name" value="CELLULOSE SYNTHASE CATALYTIC SUBUNIT A [UDP-FORMING]"/>
    <property type="match status" value="1"/>
</dbReference>
<dbReference type="InterPro" id="IPR029044">
    <property type="entry name" value="Nucleotide-diphossugar_trans"/>
</dbReference>
<evidence type="ECO:0000256" key="5">
    <source>
        <dbReference type="ARBA" id="ARBA00022989"/>
    </source>
</evidence>
<evidence type="ECO:0000256" key="4">
    <source>
        <dbReference type="ARBA" id="ARBA00022692"/>
    </source>
</evidence>
<dbReference type="EMBL" id="SMBK01000002">
    <property type="protein sequence ID" value="TCU40256.1"/>
    <property type="molecule type" value="Genomic_DNA"/>
</dbReference>
<dbReference type="SUPFAM" id="SSF53448">
    <property type="entry name" value="Nucleotide-diphospho-sugar transferases"/>
    <property type="match status" value="1"/>
</dbReference>